<reference evidence="11" key="1">
    <citation type="journal article" date="2017" name="bioRxiv">
        <title>Comparative analysis of the genomes of Stylophora pistillata and Acropora digitifera provides evidence for extensive differences between species of corals.</title>
        <authorList>
            <person name="Voolstra C.R."/>
            <person name="Li Y."/>
            <person name="Liew Y.J."/>
            <person name="Baumgarten S."/>
            <person name="Zoccola D."/>
            <person name="Flot J.-F."/>
            <person name="Tambutte S."/>
            <person name="Allemand D."/>
            <person name="Aranda M."/>
        </authorList>
    </citation>
    <scope>NUCLEOTIDE SEQUENCE [LARGE SCALE GENOMIC DNA]</scope>
</reference>
<dbReference type="Proteomes" id="UP000225706">
    <property type="component" value="Unassembled WGS sequence"/>
</dbReference>
<dbReference type="GO" id="GO:0043235">
    <property type="term" value="C:receptor complex"/>
    <property type="evidence" value="ECO:0007669"/>
    <property type="project" value="TreeGrafter"/>
</dbReference>
<evidence type="ECO:0000256" key="1">
    <source>
        <dbReference type="ARBA" id="ARBA00004167"/>
    </source>
</evidence>
<evidence type="ECO:0000256" key="2">
    <source>
        <dbReference type="ARBA" id="ARBA00022692"/>
    </source>
</evidence>
<dbReference type="InterPro" id="IPR013783">
    <property type="entry name" value="Ig-like_fold"/>
</dbReference>
<evidence type="ECO:0000313" key="10">
    <source>
        <dbReference type="EMBL" id="PFX18053.1"/>
    </source>
</evidence>
<keyword evidence="10" id="KW-0675">Receptor</keyword>
<keyword evidence="7" id="KW-0393">Immunoglobulin domain</keyword>
<dbReference type="GO" id="GO:0004714">
    <property type="term" value="F:transmembrane receptor protein tyrosine kinase activity"/>
    <property type="evidence" value="ECO:0007669"/>
    <property type="project" value="TreeGrafter"/>
</dbReference>
<evidence type="ECO:0000259" key="9">
    <source>
        <dbReference type="PROSITE" id="PS50835"/>
    </source>
</evidence>
<dbReference type="PANTHER" id="PTHR24416">
    <property type="entry name" value="TYROSINE-PROTEIN KINASE RECEPTOR"/>
    <property type="match status" value="1"/>
</dbReference>
<dbReference type="OrthoDB" id="5977422at2759"/>
<dbReference type="SMART" id="SM00408">
    <property type="entry name" value="IGc2"/>
    <property type="match status" value="1"/>
</dbReference>
<dbReference type="GO" id="GO:0005886">
    <property type="term" value="C:plasma membrane"/>
    <property type="evidence" value="ECO:0007669"/>
    <property type="project" value="TreeGrafter"/>
</dbReference>
<dbReference type="InterPro" id="IPR000719">
    <property type="entry name" value="Prot_kinase_dom"/>
</dbReference>
<dbReference type="PANTHER" id="PTHR24416:SF620">
    <property type="entry name" value="TYROSINE-PROTEIN KINASE RECEPTOR TORSO"/>
    <property type="match status" value="1"/>
</dbReference>
<evidence type="ECO:0000259" key="8">
    <source>
        <dbReference type="PROSITE" id="PS50011"/>
    </source>
</evidence>
<dbReference type="SUPFAM" id="SSF48726">
    <property type="entry name" value="Immunoglobulin"/>
    <property type="match status" value="2"/>
</dbReference>
<evidence type="ECO:0000256" key="4">
    <source>
        <dbReference type="ARBA" id="ARBA00023136"/>
    </source>
</evidence>
<dbReference type="InterPro" id="IPR036179">
    <property type="entry name" value="Ig-like_dom_sf"/>
</dbReference>
<keyword evidence="2" id="KW-0812">Transmembrane</keyword>
<dbReference type="Gene3D" id="3.30.200.20">
    <property type="entry name" value="Phosphorylase Kinase, domain 1"/>
    <property type="match status" value="1"/>
</dbReference>
<feature type="domain" description="Protein kinase" evidence="8">
    <location>
        <begin position="446"/>
        <end position="632"/>
    </location>
</feature>
<sequence length="632" mass="69546">MSECYPVAPTVLAQFPHGPARGLHTTLPYDSDDDDDPVVLPPRHSTVHAPSLVVTQPPAYEQPTVPQPVHDIVPVQVTVPAQELSPVPAAIVPSTCSPAPSPDCSAPSDTPPEFAAVVPPRSSAPLRLSFSLHACFLYSCVCSLEREYFSVLRVDSAPQVGGNLKSETFMGRVESQPVTMQHLSVQTNRLHFSTSDPDLRYLRHERRSKLYSRSASSIGTVSASPQSRNLHSVTVEGVPHQLHPLDQTKLTIRPKVAISGASNLIIEENSAKLTCEIVACRPEPEITWLKKNTLQEKSWSLLFPKTKKNDEGRYTCKAENAAGIFTKYVQISGKGKASAQIVPDPYPALTTGDVLTLTCLVNQDTINVTWKKDGDSPSERAKIYTQRDKKESELTIAKVPSLAKTLSPHYRKFVMLPIFSPDQEQAIQMEPLNVEVDEWEIEVSRVLPQEVIRRGAFGAVRRALLSSPNGRPGNRTVATKCFTPTAGEEGRKCLMREIELGKLIGENNQPNIVKFMGCVTTQIHPILIIEYMPCSDLLDYLRKCRGVRDRYYLGDGRAQDLTNYDLVMFAKQIAAGMVFLGSREGCLPIKWTAPEILLGNLARLSTSSDAPFTPGMGLKQDNIDGLHPLALS</sequence>
<dbReference type="GO" id="GO:0007169">
    <property type="term" value="P:cell surface receptor protein tyrosine kinase signaling pathway"/>
    <property type="evidence" value="ECO:0007669"/>
    <property type="project" value="TreeGrafter"/>
</dbReference>
<proteinExistence type="predicted"/>
<dbReference type="CDD" id="cd00096">
    <property type="entry name" value="Ig"/>
    <property type="match status" value="1"/>
</dbReference>
<keyword evidence="4" id="KW-0472">Membrane</keyword>
<keyword evidence="6" id="KW-0325">Glycoprotein</keyword>
<evidence type="ECO:0000256" key="5">
    <source>
        <dbReference type="ARBA" id="ARBA00023157"/>
    </source>
</evidence>
<comment type="subcellular location">
    <subcellularLocation>
        <location evidence="1">Membrane</location>
        <topology evidence="1">Single-pass membrane protein</topology>
    </subcellularLocation>
</comment>
<dbReference type="GO" id="GO:0005524">
    <property type="term" value="F:ATP binding"/>
    <property type="evidence" value="ECO:0007669"/>
    <property type="project" value="InterPro"/>
</dbReference>
<dbReference type="Pfam" id="PF13927">
    <property type="entry name" value="Ig_3"/>
    <property type="match status" value="1"/>
</dbReference>
<evidence type="ECO:0000256" key="3">
    <source>
        <dbReference type="ARBA" id="ARBA00022989"/>
    </source>
</evidence>
<feature type="domain" description="Ig-like" evidence="9">
    <location>
        <begin position="337"/>
        <end position="399"/>
    </location>
</feature>
<dbReference type="PROSITE" id="PS50835">
    <property type="entry name" value="IG_LIKE"/>
    <property type="match status" value="2"/>
</dbReference>
<keyword evidence="10" id="KW-0418">Kinase</keyword>
<dbReference type="SUPFAM" id="SSF56112">
    <property type="entry name" value="Protein kinase-like (PK-like)"/>
    <property type="match status" value="1"/>
</dbReference>
<name>A0A2B4RMK5_STYPI</name>
<organism evidence="10 11">
    <name type="scientific">Stylophora pistillata</name>
    <name type="common">Smooth cauliflower coral</name>
    <dbReference type="NCBI Taxonomy" id="50429"/>
    <lineage>
        <taxon>Eukaryota</taxon>
        <taxon>Metazoa</taxon>
        <taxon>Cnidaria</taxon>
        <taxon>Anthozoa</taxon>
        <taxon>Hexacorallia</taxon>
        <taxon>Scleractinia</taxon>
        <taxon>Astrocoeniina</taxon>
        <taxon>Pocilloporidae</taxon>
        <taxon>Stylophora</taxon>
    </lineage>
</organism>
<dbReference type="InterPro" id="IPR007110">
    <property type="entry name" value="Ig-like_dom"/>
</dbReference>
<keyword evidence="11" id="KW-1185">Reference proteome</keyword>
<evidence type="ECO:0000313" key="11">
    <source>
        <dbReference type="Proteomes" id="UP000225706"/>
    </source>
</evidence>
<dbReference type="InterPro" id="IPR003599">
    <property type="entry name" value="Ig_sub"/>
</dbReference>
<dbReference type="PROSITE" id="PS50011">
    <property type="entry name" value="PROTEIN_KINASE_DOM"/>
    <property type="match status" value="1"/>
</dbReference>
<dbReference type="Pfam" id="PF07714">
    <property type="entry name" value="PK_Tyr_Ser-Thr"/>
    <property type="match status" value="1"/>
</dbReference>
<evidence type="ECO:0000256" key="6">
    <source>
        <dbReference type="ARBA" id="ARBA00023180"/>
    </source>
</evidence>
<dbReference type="Gene3D" id="2.60.40.10">
    <property type="entry name" value="Immunoglobulins"/>
    <property type="match status" value="2"/>
</dbReference>
<dbReference type="EMBL" id="LSMT01000434">
    <property type="protein sequence ID" value="PFX18053.1"/>
    <property type="molecule type" value="Genomic_DNA"/>
</dbReference>
<comment type="caution">
    <text evidence="10">The sequence shown here is derived from an EMBL/GenBank/DDBJ whole genome shotgun (WGS) entry which is preliminary data.</text>
</comment>
<keyword evidence="5" id="KW-1015">Disulfide bond</keyword>
<evidence type="ECO:0000256" key="7">
    <source>
        <dbReference type="ARBA" id="ARBA00023319"/>
    </source>
</evidence>
<keyword evidence="3" id="KW-1133">Transmembrane helix</keyword>
<accession>A0A2B4RMK5</accession>
<keyword evidence="10" id="KW-0808">Transferase</keyword>
<dbReference type="InterPro" id="IPR001245">
    <property type="entry name" value="Ser-Thr/Tyr_kinase_cat_dom"/>
</dbReference>
<dbReference type="InterPro" id="IPR011009">
    <property type="entry name" value="Kinase-like_dom_sf"/>
</dbReference>
<feature type="domain" description="Ig-like" evidence="9">
    <location>
        <begin position="254"/>
        <end position="332"/>
    </location>
</feature>
<gene>
    <name evidence="10" type="primary">Cad96Ca</name>
    <name evidence="10" type="ORF">AWC38_SpisGene17597</name>
</gene>
<dbReference type="InterPro" id="IPR003598">
    <property type="entry name" value="Ig_sub2"/>
</dbReference>
<dbReference type="AlphaFoldDB" id="A0A2B4RMK5"/>
<dbReference type="InterPro" id="IPR050122">
    <property type="entry name" value="RTK"/>
</dbReference>
<protein>
    <submittedName>
        <fullName evidence="10">Tyrosine kinase receptor Cad96Ca</fullName>
    </submittedName>
</protein>
<dbReference type="SMART" id="SM00409">
    <property type="entry name" value="IG"/>
    <property type="match status" value="1"/>
</dbReference>